<dbReference type="Proteomes" id="UP000006727">
    <property type="component" value="Chromosome 15"/>
</dbReference>
<dbReference type="EnsemblPlants" id="Pp3c15_21390V3.3">
    <property type="protein sequence ID" value="Pp3c15_21390V3.3"/>
    <property type="gene ID" value="Pp3c15_21390"/>
</dbReference>
<reference evidence="2 4" key="2">
    <citation type="journal article" date="2018" name="Plant J.">
        <title>The Physcomitrella patens chromosome-scale assembly reveals moss genome structure and evolution.</title>
        <authorList>
            <person name="Lang D."/>
            <person name="Ullrich K.K."/>
            <person name="Murat F."/>
            <person name="Fuchs J."/>
            <person name="Jenkins J."/>
            <person name="Haas F.B."/>
            <person name="Piednoel M."/>
            <person name="Gundlach H."/>
            <person name="Van Bel M."/>
            <person name="Meyberg R."/>
            <person name="Vives C."/>
            <person name="Morata J."/>
            <person name="Symeonidi A."/>
            <person name="Hiss M."/>
            <person name="Muchero W."/>
            <person name="Kamisugi Y."/>
            <person name="Saleh O."/>
            <person name="Blanc G."/>
            <person name="Decker E.L."/>
            <person name="van Gessel N."/>
            <person name="Grimwood J."/>
            <person name="Hayes R.D."/>
            <person name="Graham S.W."/>
            <person name="Gunter L.E."/>
            <person name="McDaniel S.F."/>
            <person name="Hoernstein S.N.W."/>
            <person name="Larsson A."/>
            <person name="Li F.W."/>
            <person name="Perroud P.F."/>
            <person name="Phillips J."/>
            <person name="Ranjan P."/>
            <person name="Rokshar D.S."/>
            <person name="Rothfels C.J."/>
            <person name="Schneider L."/>
            <person name="Shu S."/>
            <person name="Stevenson D.W."/>
            <person name="Thummler F."/>
            <person name="Tillich M."/>
            <person name="Villarreal Aguilar J.C."/>
            <person name="Widiez T."/>
            <person name="Wong G.K."/>
            <person name="Wymore A."/>
            <person name="Zhang Y."/>
            <person name="Zimmer A.D."/>
            <person name="Quatrano R.S."/>
            <person name="Mayer K.F.X."/>
            <person name="Goodstein D."/>
            <person name="Casacuberta J.M."/>
            <person name="Vandepoele K."/>
            <person name="Reski R."/>
            <person name="Cuming A.C."/>
            <person name="Tuskan G.A."/>
            <person name="Maumus F."/>
            <person name="Salse J."/>
            <person name="Schmutz J."/>
            <person name="Rensing S.A."/>
        </authorList>
    </citation>
    <scope>NUCLEOTIDE SEQUENCE [LARGE SCALE GENOMIC DNA]</scope>
    <source>
        <strain evidence="3 4">cv. Gransden 2004</strain>
    </source>
</reference>
<protein>
    <recommendedName>
        <fullName evidence="5">Membrane protein insertion efficiency factor</fullName>
    </recommendedName>
</protein>
<dbReference type="InterPro" id="IPR002696">
    <property type="entry name" value="Membr_insert_effic_factor_YidD"/>
</dbReference>
<feature type="compositionally biased region" description="Acidic residues" evidence="1">
    <location>
        <begin position="130"/>
        <end position="142"/>
    </location>
</feature>
<dbReference type="FunCoup" id="A0A2K1JDZ2">
    <property type="interactions" value="1"/>
</dbReference>
<dbReference type="NCBIfam" id="TIGR00278">
    <property type="entry name" value="membrane protein insertion efficiency factor YidD"/>
    <property type="match status" value="1"/>
</dbReference>
<dbReference type="Gramene" id="Pp3c15_21390V3.1">
    <property type="protein sequence ID" value="Pp3c15_21390V3.1"/>
    <property type="gene ID" value="Pp3c15_21390"/>
</dbReference>
<dbReference type="HAMAP" id="MF_00386">
    <property type="entry name" value="UPF0161_YidD"/>
    <property type="match status" value="1"/>
</dbReference>
<dbReference type="Gramene" id="Pp3c15_21390V3.2">
    <property type="protein sequence ID" value="Pp3c15_21390V3.2"/>
    <property type="gene ID" value="Pp3c15_21390"/>
</dbReference>
<name>A0A2K1JDZ2_PHYPA</name>
<dbReference type="EnsemblPlants" id="Pp3c15_21390V3.2">
    <property type="protein sequence ID" value="Pp3c15_21390V3.2"/>
    <property type="gene ID" value="Pp3c15_21390"/>
</dbReference>
<dbReference type="GeneID" id="112292245"/>
<dbReference type="EMBL" id="ABEU02000015">
    <property type="protein sequence ID" value="PNR39746.1"/>
    <property type="molecule type" value="Genomic_DNA"/>
</dbReference>
<gene>
    <name evidence="3" type="primary">LOC112292245</name>
    <name evidence="2" type="ORF">PHYPA_020026</name>
</gene>
<dbReference type="PANTHER" id="PTHR33383">
    <property type="entry name" value="MEMBRANE PROTEIN INSERTION EFFICIENCY FACTOR-RELATED"/>
    <property type="match status" value="1"/>
</dbReference>
<dbReference type="PANTHER" id="PTHR33383:SF1">
    <property type="entry name" value="MEMBRANE PROTEIN INSERTION EFFICIENCY FACTOR-RELATED"/>
    <property type="match status" value="1"/>
</dbReference>
<keyword evidence="4" id="KW-1185">Reference proteome</keyword>
<reference evidence="3" key="3">
    <citation type="submission" date="2020-12" db="UniProtKB">
        <authorList>
            <consortium name="EnsemblPlants"/>
        </authorList>
    </citation>
    <scope>IDENTIFICATION</scope>
</reference>
<dbReference type="EnsemblPlants" id="Pp3c15_21390V3.1">
    <property type="protein sequence ID" value="Pp3c15_21390V3.1"/>
    <property type="gene ID" value="Pp3c15_21390"/>
</dbReference>
<dbReference type="RefSeq" id="XP_024396306.1">
    <property type="nucleotide sequence ID" value="XM_024540538.2"/>
</dbReference>
<proteinExistence type="inferred from homology"/>
<sequence>MVAMAVVMPSQNSCIVASTYEVPCAYRALVKPISLQSVAASRRSRNGNGRTAVFSSGGVLSKEIPVCSSDIRSRVGFRTDIGPQSSADNNCSSSSESRLQLIPDSSCHHGRPRTVRSFFRCNCASHESQETVENEDSTSDADQESKVDAEQDSSSAGVAIAIKMLKFYKREISPILPGSCRFVPTCSEYGRQAFKKYGVLKGAILTAWRLSRCNPLGGSGFDPPRWFDEPRPPPY</sequence>
<evidence type="ECO:0000256" key="1">
    <source>
        <dbReference type="SAM" id="MobiDB-lite"/>
    </source>
</evidence>
<accession>A0A2K1JDZ2</accession>
<evidence type="ECO:0008006" key="5">
    <source>
        <dbReference type="Google" id="ProtNLM"/>
    </source>
</evidence>
<evidence type="ECO:0000313" key="2">
    <source>
        <dbReference type="EMBL" id="PNR39746.1"/>
    </source>
</evidence>
<dbReference type="Pfam" id="PF01809">
    <property type="entry name" value="YidD"/>
    <property type="match status" value="1"/>
</dbReference>
<evidence type="ECO:0000313" key="4">
    <source>
        <dbReference type="Proteomes" id="UP000006727"/>
    </source>
</evidence>
<evidence type="ECO:0000313" key="3">
    <source>
        <dbReference type="EnsemblPlants" id="Pp3c15_21390V3.1"/>
    </source>
</evidence>
<dbReference type="Gramene" id="Pp3c15_21390V3.3">
    <property type="protein sequence ID" value="Pp3c15_21390V3.3"/>
    <property type="gene ID" value="Pp3c15_21390"/>
</dbReference>
<feature type="region of interest" description="Disordered" evidence="1">
    <location>
        <begin position="130"/>
        <end position="153"/>
    </location>
</feature>
<dbReference type="PaxDb" id="3218-PP1S454_2V6.1"/>
<dbReference type="SMART" id="SM01234">
    <property type="entry name" value="Haemolytic"/>
    <property type="match status" value="1"/>
</dbReference>
<reference evidence="2 4" key="1">
    <citation type="journal article" date="2008" name="Science">
        <title>The Physcomitrella genome reveals evolutionary insights into the conquest of land by plants.</title>
        <authorList>
            <person name="Rensing S."/>
            <person name="Lang D."/>
            <person name="Zimmer A."/>
            <person name="Terry A."/>
            <person name="Salamov A."/>
            <person name="Shapiro H."/>
            <person name="Nishiyama T."/>
            <person name="Perroud P.-F."/>
            <person name="Lindquist E."/>
            <person name="Kamisugi Y."/>
            <person name="Tanahashi T."/>
            <person name="Sakakibara K."/>
            <person name="Fujita T."/>
            <person name="Oishi K."/>
            <person name="Shin-I T."/>
            <person name="Kuroki Y."/>
            <person name="Toyoda A."/>
            <person name="Suzuki Y."/>
            <person name="Hashimoto A."/>
            <person name="Yamaguchi K."/>
            <person name="Sugano A."/>
            <person name="Kohara Y."/>
            <person name="Fujiyama A."/>
            <person name="Anterola A."/>
            <person name="Aoki S."/>
            <person name="Ashton N."/>
            <person name="Barbazuk W.B."/>
            <person name="Barker E."/>
            <person name="Bennetzen J."/>
            <person name="Bezanilla M."/>
            <person name="Blankenship R."/>
            <person name="Cho S.H."/>
            <person name="Dutcher S."/>
            <person name="Estelle M."/>
            <person name="Fawcett J.A."/>
            <person name="Gundlach H."/>
            <person name="Hanada K."/>
            <person name="Heyl A."/>
            <person name="Hicks K.A."/>
            <person name="Hugh J."/>
            <person name="Lohr M."/>
            <person name="Mayer K."/>
            <person name="Melkozernov A."/>
            <person name="Murata T."/>
            <person name="Nelson D."/>
            <person name="Pils B."/>
            <person name="Prigge M."/>
            <person name="Reiss B."/>
            <person name="Renner T."/>
            <person name="Rombauts S."/>
            <person name="Rushton P."/>
            <person name="Sanderfoot A."/>
            <person name="Schween G."/>
            <person name="Shiu S.-H."/>
            <person name="Stueber K."/>
            <person name="Theodoulou F.L."/>
            <person name="Tu H."/>
            <person name="Van de Peer Y."/>
            <person name="Verrier P.J."/>
            <person name="Waters E."/>
            <person name="Wood A."/>
            <person name="Yang L."/>
            <person name="Cove D."/>
            <person name="Cuming A."/>
            <person name="Hasebe M."/>
            <person name="Lucas S."/>
            <person name="Mishler D.B."/>
            <person name="Reski R."/>
            <person name="Grigoriev I."/>
            <person name="Quatrano R.S."/>
            <person name="Boore J.L."/>
        </authorList>
    </citation>
    <scope>NUCLEOTIDE SEQUENCE [LARGE SCALE GENOMIC DNA]</scope>
    <source>
        <strain evidence="3 4">cv. Gransden 2004</strain>
    </source>
</reference>
<dbReference type="STRING" id="3218.A0A2K1JDZ2"/>
<dbReference type="AlphaFoldDB" id="A0A2K1JDZ2"/>
<organism evidence="2">
    <name type="scientific">Physcomitrium patens</name>
    <name type="common">Spreading-leaved earth moss</name>
    <name type="synonym">Physcomitrella patens</name>
    <dbReference type="NCBI Taxonomy" id="3218"/>
    <lineage>
        <taxon>Eukaryota</taxon>
        <taxon>Viridiplantae</taxon>
        <taxon>Streptophyta</taxon>
        <taxon>Embryophyta</taxon>
        <taxon>Bryophyta</taxon>
        <taxon>Bryophytina</taxon>
        <taxon>Bryopsida</taxon>
        <taxon>Funariidae</taxon>
        <taxon>Funariales</taxon>
        <taxon>Funariaceae</taxon>
        <taxon>Physcomitrium</taxon>
    </lineage>
</organism>